<evidence type="ECO:0000313" key="2">
    <source>
        <dbReference type="Proteomes" id="UP000758155"/>
    </source>
</evidence>
<name>A0A9P4WS56_9PLEO</name>
<dbReference type="Proteomes" id="UP000758155">
    <property type="component" value="Unassembled WGS sequence"/>
</dbReference>
<gene>
    <name evidence="1" type="ORF">E8E12_009001</name>
</gene>
<protein>
    <submittedName>
        <fullName evidence="1">Uncharacterized protein</fullName>
    </submittedName>
</protein>
<sequence length="158" mass="18359">MSWSFQLQRINQSFERIAGWYHDFLERTESALQALNFRISRLEERQVIGPSDEQVERVLRKILAERFANDGSHRTDSIGLLKDSHLRLEDAKGRSSIRPLRFDAASLFVEPESVPSKAYAETFQMLEGRLAEYPCMPEELPVGDIDEKIKIEYERSIL</sequence>
<reference evidence="1" key="1">
    <citation type="submission" date="2019-04" db="EMBL/GenBank/DDBJ databases">
        <title>Sequencing of skin fungus with MAO and IRED activity.</title>
        <authorList>
            <person name="Marsaioli A.J."/>
            <person name="Bonatto J.M.C."/>
            <person name="Reis Junior O."/>
        </authorList>
    </citation>
    <scope>NUCLEOTIDE SEQUENCE</scope>
    <source>
        <strain evidence="1">28M1</strain>
    </source>
</reference>
<proteinExistence type="predicted"/>
<dbReference type="AlphaFoldDB" id="A0A9P4WS56"/>
<dbReference type="OrthoDB" id="3735750at2759"/>
<evidence type="ECO:0000313" key="1">
    <source>
        <dbReference type="EMBL" id="KAF3040343.1"/>
    </source>
</evidence>
<comment type="caution">
    <text evidence="1">The sequence shown here is derived from an EMBL/GenBank/DDBJ whole genome shotgun (WGS) entry which is preliminary data.</text>
</comment>
<keyword evidence="2" id="KW-1185">Reference proteome</keyword>
<organism evidence="1 2">
    <name type="scientific">Didymella heteroderae</name>
    <dbReference type="NCBI Taxonomy" id="1769908"/>
    <lineage>
        <taxon>Eukaryota</taxon>
        <taxon>Fungi</taxon>
        <taxon>Dikarya</taxon>
        <taxon>Ascomycota</taxon>
        <taxon>Pezizomycotina</taxon>
        <taxon>Dothideomycetes</taxon>
        <taxon>Pleosporomycetidae</taxon>
        <taxon>Pleosporales</taxon>
        <taxon>Pleosporineae</taxon>
        <taxon>Didymellaceae</taxon>
        <taxon>Didymella</taxon>
    </lineage>
</organism>
<accession>A0A9P4WS56</accession>
<dbReference type="EMBL" id="SWKV01000026">
    <property type="protein sequence ID" value="KAF3040343.1"/>
    <property type="molecule type" value="Genomic_DNA"/>
</dbReference>